<keyword evidence="1" id="KW-0812">Transmembrane</keyword>
<accession>A0ABM7YEW0</accession>
<gene>
    <name evidence="3" type="ORF">MTTB_12370</name>
</gene>
<dbReference type="Pfam" id="PF03412">
    <property type="entry name" value="Peptidase_C39"/>
    <property type="match status" value="1"/>
</dbReference>
<dbReference type="EMBL" id="AP025698">
    <property type="protein sequence ID" value="BDH79858.1"/>
    <property type="molecule type" value="Genomic_DNA"/>
</dbReference>
<organism evidence="3 4">
    <name type="scientific">Methanothermobacter tenebrarum</name>
    <dbReference type="NCBI Taxonomy" id="680118"/>
    <lineage>
        <taxon>Archaea</taxon>
        <taxon>Methanobacteriati</taxon>
        <taxon>Methanobacteriota</taxon>
        <taxon>Methanomada group</taxon>
        <taxon>Methanobacteria</taxon>
        <taxon>Methanobacteriales</taxon>
        <taxon>Methanobacteriaceae</taxon>
        <taxon>Methanothermobacter</taxon>
    </lineage>
</organism>
<evidence type="ECO:0000256" key="1">
    <source>
        <dbReference type="SAM" id="Phobius"/>
    </source>
</evidence>
<evidence type="ECO:0000313" key="3">
    <source>
        <dbReference type="EMBL" id="BDH79858.1"/>
    </source>
</evidence>
<sequence length="217" mass="24033">MKCPRCGAYNRREANFCRNCGKKLRKGSANVILSVLGGCCLGIIFLVMIGAMISPEVSQEPYDKRETINGYTIVYQTTDYTCGPASLATALINKKGANLTEKMIVDYLGNDPRGYTARQLIKVAEHFGYNASIQKGPPGKYDIIVIDDGSLDIGYPCYDENHTKKYVVIPGSNGHFTVYAGMTPDGFMIFLDPSSGIEYVSPEIFDEIYQNIRIHIQ</sequence>
<evidence type="ECO:0000259" key="2">
    <source>
        <dbReference type="PROSITE" id="PS50990"/>
    </source>
</evidence>
<evidence type="ECO:0000313" key="4">
    <source>
        <dbReference type="Proteomes" id="UP000831817"/>
    </source>
</evidence>
<proteinExistence type="predicted"/>
<dbReference type="Proteomes" id="UP000831817">
    <property type="component" value="Chromosome"/>
</dbReference>
<dbReference type="InterPro" id="IPR059113">
    <property type="entry name" value="Znf_ribbon"/>
</dbReference>
<feature type="transmembrane region" description="Helical" evidence="1">
    <location>
        <begin position="31"/>
        <end position="53"/>
    </location>
</feature>
<keyword evidence="1" id="KW-0472">Membrane</keyword>
<feature type="domain" description="Peptidase C39" evidence="2">
    <location>
        <begin position="76"/>
        <end position="216"/>
    </location>
</feature>
<keyword evidence="4" id="KW-1185">Reference proteome</keyword>
<protein>
    <recommendedName>
        <fullName evidence="2">Peptidase C39 domain-containing protein</fullName>
    </recommendedName>
</protein>
<name>A0ABM7YEW0_9EURY</name>
<dbReference type="Gene3D" id="3.90.70.10">
    <property type="entry name" value="Cysteine proteinases"/>
    <property type="match status" value="1"/>
</dbReference>
<dbReference type="Pfam" id="PF13248">
    <property type="entry name" value="Zn_ribbon_3"/>
    <property type="match status" value="1"/>
</dbReference>
<dbReference type="InterPro" id="IPR005074">
    <property type="entry name" value="Peptidase_C39"/>
</dbReference>
<dbReference type="PROSITE" id="PS50990">
    <property type="entry name" value="PEPTIDASE_C39"/>
    <property type="match status" value="1"/>
</dbReference>
<keyword evidence="1" id="KW-1133">Transmembrane helix</keyword>
<reference evidence="3 4" key="1">
    <citation type="submission" date="2022-04" db="EMBL/GenBank/DDBJ databases">
        <title>Complete genome of Methanothermobacter tenebrarum strain RMAS.</title>
        <authorList>
            <person name="Nakamura K."/>
            <person name="Oshima K."/>
            <person name="Hattori M."/>
            <person name="Kamagata Y."/>
            <person name="Takamizawa K."/>
        </authorList>
    </citation>
    <scope>NUCLEOTIDE SEQUENCE [LARGE SCALE GENOMIC DNA]</scope>
    <source>
        <strain evidence="3 4">RMAS</strain>
    </source>
</reference>